<protein>
    <submittedName>
        <fullName evidence="2">Uncharacterized protein</fullName>
    </submittedName>
</protein>
<accession>A0A9N9KYN7</accession>
<dbReference type="AlphaFoldDB" id="A0A9N9KYN7"/>
<feature type="region of interest" description="Disordered" evidence="1">
    <location>
        <begin position="1"/>
        <end position="27"/>
    </location>
</feature>
<sequence>MDFVSVDKPERAWNQLGDRASDSPPPKGWMEVFDTATWSKADEAQEWWVKAVALQAATATATASC</sequence>
<dbReference type="Proteomes" id="UP000696280">
    <property type="component" value="Unassembled WGS sequence"/>
</dbReference>
<keyword evidence="3" id="KW-1185">Reference proteome</keyword>
<gene>
    <name evidence="2" type="ORF">HYFRA_00010338</name>
</gene>
<evidence type="ECO:0000313" key="3">
    <source>
        <dbReference type="Proteomes" id="UP000696280"/>
    </source>
</evidence>
<dbReference type="EMBL" id="CAJVRL010000063">
    <property type="protein sequence ID" value="CAG8955471.1"/>
    <property type="molecule type" value="Genomic_DNA"/>
</dbReference>
<evidence type="ECO:0000256" key="1">
    <source>
        <dbReference type="SAM" id="MobiDB-lite"/>
    </source>
</evidence>
<feature type="compositionally biased region" description="Basic and acidic residues" evidence="1">
    <location>
        <begin position="1"/>
        <end position="11"/>
    </location>
</feature>
<reference evidence="2" key="1">
    <citation type="submission" date="2021-07" db="EMBL/GenBank/DDBJ databases">
        <authorList>
            <person name="Durling M."/>
        </authorList>
    </citation>
    <scope>NUCLEOTIDE SEQUENCE</scope>
</reference>
<evidence type="ECO:0000313" key="2">
    <source>
        <dbReference type="EMBL" id="CAG8955471.1"/>
    </source>
</evidence>
<comment type="caution">
    <text evidence="2">The sequence shown here is derived from an EMBL/GenBank/DDBJ whole genome shotgun (WGS) entry which is preliminary data.</text>
</comment>
<proteinExistence type="predicted"/>
<name>A0A9N9KYN7_9HELO</name>
<organism evidence="2 3">
    <name type="scientific">Hymenoscyphus fraxineus</name>
    <dbReference type="NCBI Taxonomy" id="746836"/>
    <lineage>
        <taxon>Eukaryota</taxon>
        <taxon>Fungi</taxon>
        <taxon>Dikarya</taxon>
        <taxon>Ascomycota</taxon>
        <taxon>Pezizomycotina</taxon>
        <taxon>Leotiomycetes</taxon>
        <taxon>Helotiales</taxon>
        <taxon>Helotiaceae</taxon>
        <taxon>Hymenoscyphus</taxon>
    </lineage>
</organism>